<dbReference type="InterPro" id="IPR050708">
    <property type="entry name" value="T6SS_VgrG/RHS"/>
</dbReference>
<keyword evidence="3" id="KW-0964">Secreted</keyword>
<name>A0A1R4GYU1_9GAMM</name>
<dbReference type="Gene3D" id="4.10.220.110">
    <property type="match status" value="1"/>
</dbReference>
<dbReference type="SUPFAM" id="SSF69279">
    <property type="entry name" value="Phage tail proteins"/>
    <property type="match status" value="2"/>
</dbReference>
<proteinExistence type="inferred from homology"/>
<dbReference type="InterPro" id="IPR017847">
    <property type="entry name" value="T6SS_RhsGE_Vgr_subset"/>
</dbReference>
<accession>A0A1R4GYU1</accession>
<dbReference type="Gene3D" id="3.55.50.10">
    <property type="entry name" value="Baseplate protein-like domains"/>
    <property type="match status" value="1"/>
</dbReference>
<evidence type="ECO:0000259" key="6">
    <source>
        <dbReference type="Pfam" id="PF22178"/>
    </source>
</evidence>
<dbReference type="Pfam" id="PF04717">
    <property type="entry name" value="Phage_base_V"/>
    <property type="match status" value="1"/>
</dbReference>
<dbReference type="PANTHER" id="PTHR32305">
    <property type="match status" value="1"/>
</dbReference>
<dbReference type="PANTHER" id="PTHR32305:SF15">
    <property type="entry name" value="PROTEIN RHSA-RELATED"/>
    <property type="match status" value="1"/>
</dbReference>
<feature type="domain" description="Gp5/Type VI secretion system Vgr C-terminal trimerisation" evidence="6">
    <location>
        <begin position="629"/>
        <end position="696"/>
    </location>
</feature>
<comment type="similarity">
    <text evidence="2">Belongs to the VgrG protein family.</text>
</comment>
<organism evidence="7 8">
    <name type="scientific">Crenothrix polyspora</name>
    <dbReference type="NCBI Taxonomy" id="360316"/>
    <lineage>
        <taxon>Bacteria</taxon>
        <taxon>Pseudomonadati</taxon>
        <taxon>Pseudomonadota</taxon>
        <taxon>Gammaproteobacteria</taxon>
        <taxon>Methylococcales</taxon>
        <taxon>Crenotrichaceae</taxon>
        <taxon>Crenothrix</taxon>
    </lineage>
</organism>
<dbReference type="GO" id="GO:0005576">
    <property type="term" value="C:extracellular region"/>
    <property type="evidence" value="ECO:0007669"/>
    <property type="project" value="UniProtKB-SubCell"/>
</dbReference>
<sequence>MAVTQKNREIEIIVPALGEDVLLLRKMVFNEELGRLFTLDLDILSTENIKFEDLLGQNITVRFNIAGEKQRFFNGYVGSVLQAVDEGRYARYYATVYPWLWFLTRTTDCRIFQNMSIPAIIEQLFGEFGYAYENKLNGSYRQWEYCVQYRETDFNFVSRLMEQEGIYYYFTHDNGKHTLILADALGSHEPIPDYATIIYRPPSSAALYEEGCISDWSLSKQLQPCVYALNDYNFIRPSADQHVTSKIARTHEEANHEIYDYPGEYDEKGDGSHYARTRIQELHSQYEQMNGQGSVRALLCGGLFSLTDYPREDQNDRQYLVTSVNHAIRIDDFEASGGGGTAYANSFTVIDSKTPFRPARITPKPIVQGPQTAVVVGPSGEEIHTDQHGRVKLQFHWDRYGKKDENSSCWVRVSQLWAGKNWGGIHIPRMGQEVIVEFLEGDPDRPIITGRVYNGEQVPPYALPANKTQSGIKSRSSKGGSGANFNEIRMEDKKGSEQLYIHAEKNQDNIVENDETTSVGHDRTEDVGHDEKITIGNNRTEKVGVNEDITIGSNRTEKVGVNETITIGANRSKSVGASETVSVALQRTHTVGINETIGVGAAQEIGIGAFQAVAIGAYQTVNVGAYQSINVGANQSTDVGANQSLSVGANQSESVSGNATKSVKGNDSLGVDGNRSADVKGDDALKVGKTLVIDVADSITIKTGSASITMKKDGTITIKGKDITVEGSGEINVKASNNITMKGQKILQN</sequence>
<feature type="domain" description="Gp5/Type VI secretion system Vgr protein OB-fold" evidence="5">
    <location>
        <begin position="384"/>
        <end position="453"/>
    </location>
</feature>
<dbReference type="Pfam" id="PF22178">
    <property type="entry name" value="Gp5_trimer_C"/>
    <property type="match status" value="2"/>
</dbReference>
<dbReference type="EMBL" id="FUKJ01000006">
    <property type="protein sequence ID" value="SJM89153.1"/>
    <property type="molecule type" value="Genomic_DNA"/>
</dbReference>
<dbReference type="InterPro" id="IPR006531">
    <property type="entry name" value="Gp5/Vgr_OB"/>
</dbReference>
<evidence type="ECO:0000256" key="3">
    <source>
        <dbReference type="ARBA" id="ARBA00022525"/>
    </source>
</evidence>
<evidence type="ECO:0000256" key="1">
    <source>
        <dbReference type="ARBA" id="ARBA00004613"/>
    </source>
</evidence>
<comment type="subcellular location">
    <subcellularLocation>
        <location evidence="1">Secreted</location>
    </subcellularLocation>
</comment>
<dbReference type="OrthoDB" id="9762420at2"/>
<dbReference type="Pfam" id="PF05954">
    <property type="entry name" value="Phage_GPD"/>
    <property type="match status" value="1"/>
</dbReference>
<dbReference type="NCBIfam" id="TIGR03361">
    <property type="entry name" value="VI_Rhs_Vgr"/>
    <property type="match status" value="1"/>
</dbReference>
<dbReference type="SUPFAM" id="SSF69255">
    <property type="entry name" value="gp5 N-terminal domain-like"/>
    <property type="match status" value="1"/>
</dbReference>
<dbReference type="InterPro" id="IPR054030">
    <property type="entry name" value="Gp5_Vgr_C"/>
</dbReference>
<dbReference type="FunFam" id="2.40.50.230:FF:000001">
    <property type="entry name" value="Type VI secretion protein VgrG"/>
    <property type="match status" value="1"/>
</dbReference>
<feature type="compositionally biased region" description="Polar residues" evidence="4">
    <location>
        <begin position="649"/>
        <end position="665"/>
    </location>
</feature>
<feature type="domain" description="Gp5/Type VI secretion system Vgr C-terminal trimerisation" evidence="6">
    <location>
        <begin position="470"/>
        <end position="583"/>
    </location>
</feature>
<dbReference type="Proteomes" id="UP000195442">
    <property type="component" value="Unassembled WGS sequence"/>
</dbReference>
<feature type="region of interest" description="Disordered" evidence="4">
    <location>
        <begin position="649"/>
        <end position="675"/>
    </location>
</feature>
<dbReference type="RefSeq" id="WP_087145501.1">
    <property type="nucleotide sequence ID" value="NZ_FUKJ01000006.1"/>
</dbReference>
<evidence type="ECO:0000313" key="8">
    <source>
        <dbReference type="Proteomes" id="UP000195442"/>
    </source>
</evidence>
<dbReference type="SUPFAM" id="SSF69349">
    <property type="entry name" value="Phage fibre proteins"/>
    <property type="match status" value="2"/>
</dbReference>
<dbReference type="AlphaFoldDB" id="A0A1R4GYU1"/>
<evidence type="ECO:0000313" key="7">
    <source>
        <dbReference type="EMBL" id="SJM89153.1"/>
    </source>
</evidence>
<protein>
    <submittedName>
        <fullName evidence="7">Rhs-family protein</fullName>
    </submittedName>
</protein>
<evidence type="ECO:0000259" key="5">
    <source>
        <dbReference type="Pfam" id="PF04717"/>
    </source>
</evidence>
<dbReference type="Gene3D" id="2.40.50.230">
    <property type="entry name" value="Gp5 N-terminal domain"/>
    <property type="match status" value="1"/>
</dbReference>
<feature type="region of interest" description="Disordered" evidence="4">
    <location>
        <begin position="459"/>
        <end position="487"/>
    </location>
</feature>
<dbReference type="NCBIfam" id="TIGR01646">
    <property type="entry name" value="vgr_GE"/>
    <property type="match status" value="1"/>
</dbReference>
<reference evidence="8" key="1">
    <citation type="submission" date="2017-02" db="EMBL/GenBank/DDBJ databases">
        <authorList>
            <person name="Daims H."/>
        </authorList>
    </citation>
    <scope>NUCLEOTIDE SEQUENCE [LARGE SCALE GENOMIC DNA]</scope>
</reference>
<evidence type="ECO:0000256" key="2">
    <source>
        <dbReference type="ARBA" id="ARBA00005558"/>
    </source>
</evidence>
<dbReference type="Gene3D" id="2.30.110.50">
    <property type="match status" value="1"/>
</dbReference>
<dbReference type="InterPro" id="IPR006533">
    <property type="entry name" value="T6SS_Vgr_RhsGE"/>
</dbReference>
<evidence type="ECO:0000256" key="4">
    <source>
        <dbReference type="SAM" id="MobiDB-lite"/>
    </source>
</evidence>
<keyword evidence="8" id="KW-1185">Reference proteome</keyword>
<gene>
    <name evidence="7" type="ORF">CRENPOLYSF2_1030024</name>
</gene>
<dbReference type="InterPro" id="IPR037026">
    <property type="entry name" value="Vgr_OB-fold_dom_sf"/>
</dbReference>